<evidence type="ECO:0000313" key="3">
    <source>
        <dbReference type="Proteomes" id="UP001234178"/>
    </source>
</evidence>
<gene>
    <name evidence="2" type="ORF">OUZ56_028096</name>
</gene>
<reference evidence="2 3" key="1">
    <citation type="journal article" date="2023" name="Nucleic Acids Res.">
        <title>The hologenome of Daphnia magna reveals possible DNA methylation and microbiome-mediated evolution of the host genome.</title>
        <authorList>
            <person name="Chaturvedi A."/>
            <person name="Li X."/>
            <person name="Dhandapani V."/>
            <person name="Marshall H."/>
            <person name="Kissane S."/>
            <person name="Cuenca-Cambronero M."/>
            <person name="Asole G."/>
            <person name="Calvet F."/>
            <person name="Ruiz-Romero M."/>
            <person name="Marangio P."/>
            <person name="Guigo R."/>
            <person name="Rago D."/>
            <person name="Mirbahai L."/>
            <person name="Eastwood N."/>
            <person name="Colbourne J.K."/>
            <person name="Zhou J."/>
            <person name="Mallon E."/>
            <person name="Orsini L."/>
        </authorList>
    </citation>
    <scope>NUCLEOTIDE SEQUENCE [LARGE SCALE GENOMIC DNA]</scope>
    <source>
        <strain evidence="2">LRV0_1</strain>
    </source>
</reference>
<comment type="caution">
    <text evidence="2">The sequence shown here is derived from an EMBL/GenBank/DDBJ whole genome shotgun (WGS) entry which is preliminary data.</text>
</comment>
<keyword evidence="3" id="KW-1185">Reference proteome</keyword>
<organism evidence="2 3">
    <name type="scientific">Daphnia magna</name>
    <dbReference type="NCBI Taxonomy" id="35525"/>
    <lineage>
        <taxon>Eukaryota</taxon>
        <taxon>Metazoa</taxon>
        <taxon>Ecdysozoa</taxon>
        <taxon>Arthropoda</taxon>
        <taxon>Crustacea</taxon>
        <taxon>Branchiopoda</taxon>
        <taxon>Diplostraca</taxon>
        <taxon>Cladocera</taxon>
        <taxon>Anomopoda</taxon>
        <taxon>Daphniidae</taxon>
        <taxon>Daphnia</taxon>
    </lineage>
</organism>
<proteinExistence type="predicted"/>
<sequence length="88" mass="9201">MTTIVVKETLRKCPSDPARLSTTTSSTSKSSLTPATKSAAAASKSSSSTSALHLAPFSKCVLTLDGYNYVINSPRLSSEKFADPAKGF</sequence>
<feature type="compositionally biased region" description="Low complexity" evidence="1">
    <location>
        <begin position="20"/>
        <end position="52"/>
    </location>
</feature>
<name>A0ABR0B2V0_9CRUS</name>
<protein>
    <submittedName>
        <fullName evidence="2">Uncharacterized protein</fullName>
    </submittedName>
</protein>
<feature type="region of interest" description="Disordered" evidence="1">
    <location>
        <begin position="15"/>
        <end position="52"/>
    </location>
</feature>
<evidence type="ECO:0000256" key="1">
    <source>
        <dbReference type="SAM" id="MobiDB-lite"/>
    </source>
</evidence>
<dbReference type="EMBL" id="JAOYFB010000040">
    <property type="protein sequence ID" value="KAK4036024.1"/>
    <property type="molecule type" value="Genomic_DNA"/>
</dbReference>
<accession>A0ABR0B2V0</accession>
<evidence type="ECO:0000313" key="2">
    <source>
        <dbReference type="EMBL" id="KAK4036024.1"/>
    </source>
</evidence>
<dbReference type="Proteomes" id="UP001234178">
    <property type="component" value="Unassembled WGS sequence"/>
</dbReference>